<dbReference type="SUPFAM" id="SSF103473">
    <property type="entry name" value="MFS general substrate transporter"/>
    <property type="match status" value="1"/>
</dbReference>
<feature type="transmembrane region" description="Helical" evidence="7">
    <location>
        <begin position="169"/>
        <end position="191"/>
    </location>
</feature>
<dbReference type="Proteomes" id="UP000077266">
    <property type="component" value="Unassembled WGS sequence"/>
</dbReference>
<evidence type="ECO:0000313" key="9">
    <source>
        <dbReference type="Proteomes" id="UP000077266"/>
    </source>
</evidence>
<keyword evidence="9" id="KW-1185">Reference proteome</keyword>
<evidence type="ECO:0000256" key="1">
    <source>
        <dbReference type="ARBA" id="ARBA00004141"/>
    </source>
</evidence>
<reference evidence="8 9" key="1">
    <citation type="journal article" date="2016" name="Mol. Biol. Evol.">
        <title>Comparative Genomics of Early-Diverging Mushroom-Forming Fungi Provides Insights into the Origins of Lignocellulose Decay Capabilities.</title>
        <authorList>
            <person name="Nagy L.G."/>
            <person name="Riley R."/>
            <person name="Tritt A."/>
            <person name="Adam C."/>
            <person name="Daum C."/>
            <person name="Floudas D."/>
            <person name="Sun H."/>
            <person name="Yadav J.S."/>
            <person name="Pangilinan J."/>
            <person name="Larsson K.H."/>
            <person name="Matsuura K."/>
            <person name="Barry K."/>
            <person name="Labutti K."/>
            <person name="Kuo R."/>
            <person name="Ohm R.A."/>
            <person name="Bhattacharya S.S."/>
            <person name="Shirouzu T."/>
            <person name="Yoshinaga Y."/>
            <person name="Martin F.M."/>
            <person name="Grigoriev I.V."/>
            <person name="Hibbett D.S."/>
        </authorList>
    </citation>
    <scope>NUCLEOTIDE SEQUENCE [LARGE SCALE GENOMIC DNA]</scope>
    <source>
        <strain evidence="8 9">HHB12029</strain>
    </source>
</reference>
<evidence type="ECO:0000313" key="8">
    <source>
        <dbReference type="EMBL" id="KZV92689.1"/>
    </source>
</evidence>
<feature type="transmembrane region" description="Helical" evidence="7">
    <location>
        <begin position="338"/>
        <end position="359"/>
    </location>
</feature>
<dbReference type="InterPro" id="IPR011701">
    <property type="entry name" value="MFS"/>
</dbReference>
<keyword evidence="5 7" id="KW-0472">Membrane</keyword>
<dbReference type="GO" id="GO:0022857">
    <property type="term" value="F:transmembrane transporter activity"/>
    <property type="evidence" value="ECO:0007669"/>
    <property type="project" value="InterPro"/>
</dbReference>
<feature type="transmembrane region" description="Helical" evidence="7">
    <location>
        <begin position="234"/>
        <end position="254"/>
    </location>
</feature>
<organism evidence="8 9">
    <name type="scientific">Exidia glandulosa HHB12029</name>
    <dbReference type="NCBI Taxonomy" id="1314781"/>
    <lineage>
        <taxon>Eukaryota</taxon>
        <taxon>Fungi</taxon>
        <taxon>Dikarya</taxon>
        <taxon>Basidiomycota</taxon>
        <taxon>Agaricomycotina</taxon>
        <taxon>Agaricomycetes</taxon>
        <taxon>Auriculariales</taxon>
        <taxon>Exidiaceae</taxon>
        <taxon>Exidia</taxon>
    </lineage>
</organism>
<dbReference type="OrthoDB" id="6730379at2759"/>
<dbReference type="Pfam" id="PF07690">
    <property type="entry name" value="MFS_1"/>
    <property type="match status" value="1"/>
</dbReference>
<dbReference type="GO" id="GO:0016020">
    <property type="term" value="C:membrane"/>
    <property type="evidence" value="ECO:0007669"/>
    <property type="project" value="UniProtKB-SubCell"/>
</dbReference>
<keyword evidence="2" id="KW-0813">Transport</keyword>
<evidence type="ECO:0000256" key="4">
    <source>
        <dbReference type="ARBA" id="ARBA00022989"/>
    </source>
</evidence>
<feature type="transmembrane region" description="Helical" evidence="7">
    <location>
        <begin position="366"/>
        <end position="388"/>
    </location>
</feature>
<dbReference type="PANTHER" id="PTHR43791">
    <property type="entry name" value="PERMEASE-RELATED"/>
    <property type="match status" value="1"/>
</dbReference>
<dbReference type="InParanoid" id="A0A166AK38"/>
<name>A0A166AK38_EXIGL</name>
<feature type="transmembrane region" description="Helical" evidence="7">
    <location>
        <begin position="460"/>
        <end position="481"/>
    </location>
</feature>
<dbReference type="FunCoup" id="A0A166AK38">
    <property type="interactions" value="131"/>
</dbReference>
<proteinExistence type="predicted"/>
<dbReference type="InterPro" id="IPR036259">
    <property type="entry name" value="MFS_trans_sf"/>
</dbReference>
<evidence type="ECO:0000256" key="2">
    <source>
        <dbReference type="ARBA" id="ARBA00022448"/>
    </source>
</evidence>
<gene>
    <name evidence="8" type="ORF">EXIGLDRAFT_718140</name>
</gene>
<evidence type="ECO:0000256" key="3">
    <source>
        <dbReference type="ARBA" id="ARBA00022692"/>
    </source>
</evidence>
<feature type="transmembrane region" description="Helical" evidence="7">
    <location>
        <begin position="394"/>
        <end position="417"/>
    </location>
</feature>
<feature type="region of interest" description="Disordered" evidence="6">
    <location>
        <begin position="1"/>
        <end position="35"/>
    </location>
</feature>
<dbReference type="AlphaFoldDB" id="A0A166AK38"/>
<dbReference type="EMBL" id="KV426004">
    <property type="protein sequence ID" value="KZV92689.1"/>
    <property type="molecule type" value="Genomic_DNA"/>
</dbReference>
<feature type="transmembrane region" description="Helical" evidence="7">
    <location>
        <begin position="429"/>
        <end position="448"/>
    </location>
</feature>
<protein>
    <submittedName>
        <fullName evidence="8">MFS general substrate transporter</fullName>
    </submittedName>
</protein>
<evidence type="ECO:0000256" key="6">
    <source>
        <dbReference type="SAM" id="MobiDB-lite"/>
    </source>
</evidence>
<dbReference type="Gene3D" id="1.20.1250.20">
    <property type="entry name" value="MFS general substrate transporter like domains"/>
    <property type="match status" value="2"/>
</dbReference>
<comment type="subcellular location">
    <subcellularLocation>
        <location evidence="1">Membrane</location>
        <topology evidence="1">Multi-pass membrane protein</topology>
    </subcellularLocation>
</comment>
<keyword evidence="3 7" id="KW-0812">Transmembrane</keyword>
<feature type="transmembrane region" description="Helical" evidence="7">
    <location>
        <begin position="303"/>
        <end position="326"/>
    </location>
</feature>
<feature type="transmembrane region" description="Helical" evidence="7">
    <location>
        <begin position="203"/>
        <end position="222"/>
    </location>
</feature>
<evidence type="ECO:0000256" key="7">
    <source>
        <dbReference type="SAM" id="Phobius"/>
    </source>
</evidence>
<dbReference type="PANTHER" id="PTHR43791:SF63">
    <property type="entry name" value="HIGH AFFINITY CYSTEINE TRANSPORTER"/>
    <property type="match status" value="1"/>
</dbReference>
<feature type="transmembrane region" description="Helical" evidence="7">
    <location>
        <begin position="106"/>
        <end position="124"/>
    </location>
</feature>
<accession>A0A166AK38</accession>
<feature type="transmembrane region" description="Helical" evidence="7">
    <location>
        <begin position="136"/>
        <end position="157"/>
    </location>
</feature>
<dbReference type="STRING" id="1314781.A0A166AK38"/>
<evidence type="ECO:0000256" key="5">
    <source>
        <dbReference type="ARBA" id="ARBA00023136"/>
    </source>
</evidence>
<keyword evidence="4 7" id="KW-1133">Transmembrane helix</keyword>
<sequence length="533" mass="59765">MSSFGSLADEKVPASRTSTSEKNASAFASDDGEHVQKAQSDVDVTVGLVAGHDGEEISAEESRRLRIKLDWRLLPVLWMLYTLQFIDKSTLGASSILGIIDDNHLSAGQFNTLGSAFYIGYLVFQWPQNWALQRFPVAKWVSLNIFLWAIFLGMHPLCKNFGSLFALRFLLGASEGAVTAGLMLVTGMFYTRTEIGERIGWTFQCNGFAQIVSGFISFGVYHVSPTSKPNQWQWLMIIVAVLTVVCGTIFLLLFPDNPTSARFLTTEEKIKVVHRVRGNQNGIETKKWKKEQFYEALRDPKTWLFFLFAAVSNLQNGVGVQYSIIIKSFGFSTLQTTLLNIPSGVAQIFGITLGCYMLRRMPNSRAYLAILFFMPSVLAAILLMTLPFSNRVGLLSAFYVLGFGGAPSFVFVVSWVASTSAGHTKRLTTNGIFLIGYALGQILCTQFWRMEYRPRNLVPWGICLASYVGDFILLLALRTLLSRENARRDKLQPGGPHEEDEYGWVEVNGERRKVEKALMDLTDRENLSFRYVL</sequence>